<name>A0A9P1GD49_9DINO</name>
<dbReference type="Proteomes" id="UP001152797">
    <property type="component" value="Unassembled WGS sequence"/>
</dbReference>
<keyword evidence="1" id="KW-0489">Methyltransferase</keyword>
<evidence type="ECO:0000256" key="3">
    <source>
        <dbReference type="SAM" id="MobiDB-lite"/>
    </source>
</evidence>
<protein>
    <submittedName>
        <fullName evidence="4">Uncharacterized protein</fullName>
    </submittedName>
</protein>
<reference evidence="5 6" key="2">
    <citation type="submission" date="2024-05" db="EMBL/GenBank/DDBJ databases">
        <authorList>
            <person name="Chen Y."/>
            <person name="Shah S."/>
            <person name="Dougan E. K."/>
            <person name="Thang M."/>
            <person name="Chan C."/>
        </authorList>
    </citation>
    <scope>NUCLEOTIDE SEQUENCE [LARGE SCALE GENOMIC DNA]</scope>
</reference>
<dbReference type="GO" id="GO:0032259">
    <property type="term" value="P:methylation"/>
    <property type="evidence" value="ECO:0007669"/>
    <property type="project" value="UniProtKB-KW"/>
</dbReference>
<evidence type="ECO:0000313" key="5">
    <source>
        <dbReference type="EMBL" id="CAL4795905.1"/>
    </source>
</evidence>
<dbReference type="SUPFAM" id="SSF53335">
    <property type="entry name" value="S-adenosyl-L-methionine-dependent methyltransferases"/>
    <property type="match status" value="1"/>
</dbReference>
<comment type="caution">
    <text evidence="4">The sequence shown here is derived from an EMBL/GenBank/DDBJ whole genome shotgun (WGS) entry which is preliminary data.</text>
</comment>
<feature type="region of interest" description="Disordered" evidence="3">
    <location>
        <begin position="264"/>
        <end position="306"/>
    </location>
</feature>
<keyword evidence="2" id="KW-0808">Transferase</keyword>
<proteinExistence type="predicted"/>
<evidence type="ECO:0000256" key="1">
    <source>
        <dbReference type="ARBA" id="ARBA00022603"/>
    </source>
</evidence>
<evidence type="ECO:0000313" key="4">
    <source>
        <dbReference type="EMBL" id="CAI4008593.1"/>
    </source>
</evidence>
<accession>A0A9P1GD49</accession>
<evidence type="ECO:0000313" key="6">
    <source>
        <dbReference type="Proteomes" id="UP001152797"/>
    </source>
</evidence>
<reference evidence="4" key="1">
    <citation type="submission" date="2022-10" db="EMBL/GenBank/DDBJ databases">
        <authorList>
            <person name="Chen Y."/>
            <person name="Dougan E. K."/>
            <person name="Chan C."/>
            <person name="Rhodes N."/>
            <person name="Thang M."/>
        </authorList>
    </citation>
    <scope>NUCLEOTIDE SEQUENCE</scope>
</reference>
<dbReference type="Gene3D" id="3.40.50.150">
    <property type="entry name" value="Vaccinia Virus protein VP39"/>
    <property type="match status" value="1"/>
</dbReference>
<evidence type="ECO:0000256" key="2">
    <source>
        <dbReference type="ARBA" id="ARBA00022679"/>
    </source>
</evidence>
<organism evidence="4">
    <name type="scientific">Cladocopium goreaui</name>
    <dbReference type="NCBI Taxonomy" id="2562237"/>
    <lineage>
        <taxon>Eukaryota</taxon>
        <taxon>Sar</taxon>
        <taxon>Alveolata</taxon>
        <taxon>Dinophyceae</taxon>
        <taxon>Suessiales</taxon>
        <taxon>Symbiodiniaceae</taxon>
        <taxon>Cladocopium</taxon>
    </lineage>
</organism>
<dbReference type="EMBL" id="CAMXCT010004334">
    <property type="protein sequence ID" value="CAI4008593.1"/>
    <property type="molecule type" value="Genomic_DNA"/>
</dbReference>
<dbReference type="Pfam" id="PF00145">
    <property type="entry name" value="DNA_methylase"/>
    <property type="match status" value="1"/>
</dbReference>
<dbReference type="AlphaFoldDB" id="A0A9P1GD49"/>
<gene>
    <name evidence="4" type="ORF">C1SCF055_LOCUS34019</name>
</gene>
<dbReference type="EMBL" id="CAMXCT030004334">
    <property type="protein sequence ID" value="CAL4795905.1"/>
    <property type="molecule type" value="Genomic_DNA"/>
</dbReference>
<dbReference type="EMBL" id="CAMXCT020004334">
    <property type="protein sequence ID" value="CAL1161968.1"/>
    <property type="molecule type" value="Genomic_DNA"/>
</dbReference>
<keyword evidence="6" id="KW-1185">Reference proteome</keyword>
<dbReference type="InterPro" id="IPR029063">
    <property type="entry name" value="SAM-dependent_MTases_sf"/>
</dbReference>
<sequence>MAYLGCYAAKDSGGTSGPTYENGFRKVMETLQPAVAHFENVKAIAEATKDPNTGKPTVVKKDMEALGYTFAHTILDSQEFLLPQRRNRVWGLALLNTGEYDQTFGQKYKDCLASLRSTFQFPLAVNFDEDSPMQHPKAGRHETLVKDAKQSETGDDIYVDCSSSLERCAKAARVLPCVTPSHPVYSTKLQRYMNNRDFMQAQGWWETCFCDDVYAQMLQKLGQDLAGNGFSSTVCQAATLAGMVVGVPSWMTVGAQVQSPQQAANAVAESDEPATQRGVKRRLRQKQAAPAYDPWTPEDNKKVKKKRIWQRKVSGIDSRKRSSGKKDVVRLGDLFPKHAMRMQAYDQAKADPSIEKPCQHVENLRLPGYFRCCFYKWKKARAQQKWPVLCAVCPKVAKKYKELPNTLRKLLGHQLKFNRRGQGACQNVTTFLPKAFEDAVVESIAERIEMCEEVTYRYVASVLDEGIQQWNHAVARFNEFASSPEQMLAHLDSQEGLDIEDEKAVVESLNKLHTKAAGCLFHISLKRSSTSFMNLALTYWVKSSFWQIC</sequence>
<dbReference type="GO" id="GO:0008168">
    <property type="term" value="F:methyltransferase activity"/>
    <property type="evidence" value="ECO:0007669"/>
    <property type="project" value="UniProtKB-KW"/>
</dbReference>
<dbReference type="InterPro" id="IPR001525">
    <property type="entry name" value="C5_MeTfrase"/>
</dbReference>